<dbReference type="NCBIfam" id="NF033547">
    <property type="entry name" value="transpos_IS1595"/>
    <property type="match status" value="1"/>
</dbReference>
<protein>
    <recommendedName>
        <fullName evidence="1">ISXO2-like transposase domain-containing protein</fullName>
    </recommendedName>
</protein>
<reference evidence="2 3" key="2">
    <citation type="submission" date="2008-10" db="EMBL/GenBank/DDBJ databases">
        <authorList>
            <person name="Fulton L."/>
            <person name="Clifton S."/>
            <person name="Fulton B."/>
            <person name="Xu J."/>
            <person name="Minx P."/>
            <person name="Pepin K.H."/>
            <person name="Johnson M."/>
            <person name="Thiruvilangam P."/>
            <person name="Bhonagiri V."/>
            <person name="Nash W.E."/>
            <person name="Mardis E.R."/>
            <person name="Wilson R.K."/>
        </authorList>
    </citation>
    <scope>NUCLEOTIDE SEQUENCE [LARGE SCALE GENOMIC DNA]</scope>
    <source>
        <strain evidence="2 3">DSM 13279</strain>
    </source>
</reference>
<comment type="caution">
    <text evidence="2">The sequence shown here is derived from an EMBL/GenBank/DDBJ whole genome shotgun (WGS) entry which is preliminary data.</text>
</comment>
<dbReference type="HOGENOM" id="CLU_044348_11_0_11"/>
<feature type="domain" description="ISXO2-like transposase" evidence="1">
    <location>
        <begin position="45"/>
        <end position="176"/>
    </location>
</feature>
<dbReference type="InterPro" id="IPR053164">
    <property type="entry name" value="IS1016-like_transposase"/>
</dbReference>
<evidence type="ECO:0000313" key="3">
    <source>
        <dbReference type="Proteomes" id="UP000003560"/>
    </source>
</evidence>
<sequence>MLRLFCADVTALSAASLTGLNRNTVNRYYGMLRVRIAEICEADSPFDGEVEADESYFGARRVRGVRGRGARGKTIVFGLLKRGGRVYTRIVPDVTRRTLMQVIEGKVSKDSTMYTDGFASYDGLVDWGYRHHYRVRHRENEFVERGNPGNHINGIESFWGYAKNRLVKYQGIPKED</sequence>
<gene>
    <name evidence="2" type="ORF">COLSTE_02580</name>
</gene>
<dbReference type="InterPro" id="IPR024445">
    <property type="entry name" value="Tnp_ISXO2-like"/>
</dbReference>
<dbReference type="EMBL" id="ABXJ01000174">
    <property type="protein sequence ID" value="EEA89259.1"/>
    <property type="molecule type" value="Genomic_DNA"/>
</dbReference>
<dbReference type="Proteomes" id="UP000003560">
    <property type="component" value="Unassembled WGS sequence"/>
</dbReference>
<dbReference type="PANTHER" id="PTHR47163:SF2">
    <property type="entry name" value="SI:DKEY-17M8.2"/>
    <property type="match status" value="1"/>
</dbReference>
<feature type="non-terminal residue" evidence="2">
    <location>
        <position position="176"/>
    </location>
</feature>
<dbReference type="SMART" id="SM01126">
    <property type="entry name" value="DDE_Tnp_IS1595"/>
    <property type="match status" value="1"/>
</dbReference>
<accession>B6GEN5</accession>
<reference evidence="2 3" key="1">
    <citation type="submission" date="2008-10" db="EMBL/GenBank/DDBJ databases">
        <title>Draft genome sequence of Collinsella stercoris (DSM 13279).</title>
        <authorList>
            <person name="Sudarsanam P."/>
            <person name="Ley R."/>
            <person name="Guruge J."/>
            <person name="Turnbaugh P.J."/>
            <person name="Mahowald M."/>
            <person name="Liep D."/>
            <person name="Gordon J."/>
        </authorList>
    </citation>
    <scope>NUCLEOTIDE SEQUENCE [LARGE SCALE GENOMIC DNA]</scope>
    <source>
        <strain evidence="2 3">DSM 13279</strain>
    </source>
</reference>
<organism evidence="2 3">
    <name type="scientific">Collinsella stercoris DSM 13279</name>
    <dbReference type="NCBI Taxonomy" id="445975"/>
    <lineage>
        <taxon>Bacteria</taxon>
        <taxon>Bacillati</taxon>
        <taxon>Actinomycetota</taxon>
        <taxon>Coriobacteriia</taxon>
        <taxon>Coriobacteriales</taxon>
        <taxon>Coriobacteriaceae</taxon>
        <taxon>Collinsella</taxon>
    </lineage>
</organism>
<evidence type="ECO:0000313" key="2">
    <source>
        <dbReference type="EMBL" id="EEA89259.1"/>
    </source>
</evidence>
<dbReference type="Pfam" id="PF12762">
    <property type="entry name" value="DDE_Tnp_IS1595"/>
    <property type="match status" value="1"/>
</dbReference>
<proteinExistence type="predicted"/>
<name>B6GEN5_9ACTN</name>
<dbReference type="PANTHER" id="PTHR47163">
    <property type="entry name" value="DDE_TNP_IS1595 DOMAIN-CONTAINING PROTEIN"/>
    <property type="match status" value="1"/>
</dbReference>
<dbReference type="AlphaFoldDB" id="B6GEN5"/>
<evidence type="ECO:0000259" key="1">
    <source>
        <dbReference type="SMART" id="SM01126"/>
    </source>
</evidence>
<keyword evidence="3" id="KW-1185">Reference proteome</keyword>
<dbReference type="eggNOG" id="COG3676">
    <property type="taxonomic scope" value="Bacteria"/>
</dbReference>